<feature type="transmembrane region" description="Helical" evidence="5">
    <location>
        <begin position="20"/>
        <end position="38"/>
    </location>
</feature>
<dbReference type="Proteomes" id="UP001209229">
    <property type="component" value="Unassembled WGS sequence"/>
</dbReference>
<dbReference type="PROSITE" id="PS50850">
    <property type="entry name" value="MFS"/>
    <property type="match status" value="1"/>
</dbReference>
<dbReference type="PANTHER" id="PTHR11328:SF24">
    <property type="entry name" value="MAJOR FACILITATOR SUPERFAMILY (MFS) PROFILE DOMAIN-CONTAINING PROTEIN"/>
    <property type="match status" value="1"/>
</dbReference>
<evidence type="ECO:0000256" key="4">
    <source>
        <dbReference type="ARBA" id="ARBA00023136"/>
    </source>
</evidence>
<dbReference type="InterPro" id="IPR036259">
    <property type="entry name" value="MFS_trans_sf"/>
</dbReference>
<sequence length="489" mass="54450">MITSDKISVKEKIGYSLGDLAANLIFQTIVTFLAFFYTDVYKINPGTASRIIFVGGMVGAFFNPVMGIIADRTNTKWGKFRPWILWTAIPLGIMSILAFSTPDFSLQGKLAYAFTTYTLLVIAYSANNVPYSALSGVITGEMVQRNSVFSYRFLAVMVAQFIVQTLLLPLSLILGDGDKTRGFENAIGILAVIGIMLFVISFYATKERVETNAAQKSSVKIDFTDLANNKPGIILFMVTIFVFITLTLKSGMHVYYFKHYLSEPHLAKFLNDIGFNSYVEALNAFFKSLGLIGFQWPENPSESAFGLFNAEGIILMIIGIITSKSLANQYGKRIVFSAGLILSAFTLSVFVFYQPDSIGMVFFTQMLHGFSYGITIPLLWSMIADVVDFSEWKNYRRATAFNFSVMIFGLKVGLSIGGALVAAILARYGYQEQLVMQNAETIAGIKMSVSVYPAITFILAFICLLFYEIDKNKELVIEKELKERRIKTS</sequence>
<dbReference type="NCBIfam" id="TIGR00792">
    <property type="entry name" value="gph"/>
    <property type="match status" value="1"/>
</dbReference>
<feature type="transmembrane region" description="Helical" evidence="5">
    <location>
        <begin position="186"/>
        <end position="204"/>
    </location>
</feature>
<feature type="transmembrane region" description="Helical" evidence="5">
    <location>
        <begin position="401"/>
        <end position="430"/>
    </location>
</feature>
<dbReference type="GO" id="GO:0008643">
    <property type="term" value="P:carbohydrate transport"/>
    <property type="evidence" value="ECO:0007669"/>
    <property type="project" value="InterPro"/>
</dbReference>
<evidence type="ECO:0000256" key="3">
    <source>
        <dbReference type="ARBA" id="ARBA00022989"/>
    </source>
</evidence>
<accession>A0AAE3SDM4</accession>
<name>A0AAE3SDM4_9BACT</name>
<evidence type="ECO:0000256" key="1">
    <source>
        <dbReference type="ARBA" id="ARBA00009617"/>
    </source>
</evidence>
<dbReference type="InterPro" id="IPR039672">
    <property type="entry name" value="MFS_2"/>
</dbReference>
<dbReference type="EMBL" id="JAPDPJ010000004">
    <property type="protein sequence ID" value="MCW3785578.1"/>
    <property type="molecule type" value="Genomic_DNA"/>
</dbReference>
<dbReference type="PANTHER" id="PTHR11328">
    <property type="entry name" value="MAJOR FACILITATOR SUPERFAMILY DOMAIN-CONTAINING PROTEIN"/>
    <property type="match status" value="1"/>
</dbReference>
<feature type="transmembrane region" description="Helical" evidence="5">
    <location>
        <begin position="303"/>
        <end position="322"/>
    </location>
</feature>
<keyword evidence="4 5" id="KW-0472">Membrane</keyword>
<dbReference type="Pfam" id="PF13347">
    <property type="entry name" value="MFS_2"/>
    <property type="match status" value="2"/>
</dbReference>
<dbReference type="GO" id="GO:0015293">
    <property type="term" value="F:symporter activity"/>
    <property type="evidence" value="ECO:0007669"/>
    <property type="project" value="InterPro"/>
</dbReference>
<keyword evidence="2 5" id="KW-0812">Transmembrane</keyword>
<keyword evidence="3 5" id="KW-1133">Transmembrane helix</keyword>
<evidence type="ECO:0000256" key="5">
    <source>
        <dbReference type="SAM" id="Phobius"/>
    </source>
</evidence>
<feature type="transmembrane region" description="Helical" evidence="5">
    <location>
        <begin position="233"/>
        <end position="257"/>
    </location>
</feature>
<dbReference type="InterPro" id="IPR020846">
    <property type="entry name" value="MFS_dom"/>
</dbReference>
<comment type="caution">
    <text evidence="7">The sequence shown here is derived from an EMBL/GenBank/DDBJ whole genome shotgun (WGS) entry which is preliminary data.</text>
</comment>
<dbReference type="InterPro" id="IPR001927">
    <property type="entry name" value="Na/Gal_symport"/>
</dbReference>
<keyword evidence="8" id="KW-1185">Reference proteome</keyword>
<feature type="transmembrane region" description="Helical" evidence="5">
    <location>
        <begin position="450"/>
        <end position="469"/>
    </location>
</feature>
<feature type="transmembrane region" description="Helical" evidence="5">
    <location>
        <begin position="149"/>
        <end position="174"/>
    </location>
</feature>
<feature type="transmembrane region" description="Helical" evidence="5">
    <location>
        <begin position="111"/>
        <end position="129"/>
    </location>
</feature>
<feature type="domain" description="Major facilitator superfamily (MFS) profile" evidence="6">
    <location>
        <begin position="260"/>
        <end position="489"/>
    </location>
</feature>
<dbReference type="RefSeq" id="WP_301189150.1">
    <property type="nucleotide sequence ID" value="NZ_JAPDPJ010000004.1"/>
</dbReference>
<feature type="transmembrane region" description="Helical" evidence="5">
    <location>
        <begin position="50"/>
        <end position="70"/>
    </location>
</feature>
<organism evidence="7 8">
    <name type="scientific">Plebeiibacterium sediminum</name>
    <dbReference type="NCBI Taxonomy" id="2992112"/>
    <lineage>
        <taxon>Bacteria</taxon>
        <taxon>Pseudomonadati</taxon>
        <taxon>Bacteroidota</taxon>
        <taxon>Bacteroidia</taxon>
        <taxon>Marinilabiliales</taxon>
        <taxon>Marinilabiliaceae</taxon>
        <taxon>Plebeiibacterium</taxon>
    </lineage>
</organism>
<dbReference type="Gene3D" id="1.20.1250.20">
    <property type="entry name" value="MFS general substrate transporter like domains"/>
    <property type="match status" value="2"/>
</dbReference>
<evidence type="ECO:0000259" key="6">
    <source>
        <dbReference type="PROSITE" id="PS50850"/>
    </source>
</evidence>
<proteinExistence type="inferred from homology"/>
<dbReference type="GO" id="GO:0006814">
    <property type="term" value="P:sodium ion transport"/>
    <property type="evidence" value="ECO:0007669"/>
    <property type="project" value="InterPro"/>
</dbReference>
<feature type="transmembrane region" description="Helical" evidence="5">
    <location>
        <begin position="334"/>
        <end position="353"/>
    </location>
</feature>
<gene>
    <name evidence="7" type="ORF">OM075_03830</name>
</gene>
<reference evidence="7" key="1">
    <citation type="submission" date="2022-10" db="EMBL/GenBank/DDBJ databases">
        <authorList>
            <person name="Yu W.X."/>
        </authorList>
    </citation>
    <scope>NUCLEOTIDE SEQUENCE</scope>
    <source>
        <strain evidence="7">AAT</strain>
    </source>
</reference>
<dbReference type="CDD" id="cd17332">
    <property type="entry name" value="MFS_MelB_like"/>
    <property type="match status" value="1"/>
</dbReference>
<dbReference type="AlphaFoldDB" id="A0AAE3SDM4"/>
<protein>
    <submittedName>
        <fullName evidence="7">MFS transporter</fullName>
    </submittedName>
</protein>
<dbReference type="SUPFAM" id="SSF103473">
    <property type="entry name" value="MFS general substrate transporter"/>
    <property type="match status" value="1"/>
</dbReference>
<evidence type="ECO:0000313" key="7">
    <source>
        <dbReference type="EMBL" id="MCW3785578.1"/>
    </source>
</evidence>
<evidence type="ECO:0000256" key="2">
    <source>
        <dbReference type="ARBA" id="ARBA00022692"/>
    </source>
</evidence>
<feature type="transmembrane region" description="Helical" evidence="5">
    <location>
        <begin position="359"/>
        <end position="380"/>
    </location>
</feature>
<feature type="transmembrane region" description="Helical" evidence="5">
    <location>
        <begin position="82"/>
        <end position="99"/>
    </location>
</feature>
<comment type="similarity">
    <text evidence="1">Belongs to the sodium:galactoside symporter (TC 2.A.2) family.</text>
</comment>
<dbReference type="GO" id="GO:0005886">
    <property type="term" value="C:plasma membrane"/>
    <property type="evidence" value="ECO:0007669"/>
    <property type="project" value="TreeGrafter"/>
</dbReference>
<evidence type="ECO:0000313" key="8">
    <source>
        <dbReference type="Proteomes" id="UP001209229"/>
    </source>
</evidence>